<dbReference type="PRINTS" id="PR00133">
    <property type="entry name" value="GLHYDRLASE3"/>
</dbReference>
<sequence length="742" mass="78801">MIPPWQDPALPAGVRAADLLARMTPQEKIAQLYGVWPGSNETPGGDMAPLQHALSEDVDLTELLPHGLGQLTRPFGTSPVEPAEGVARLASLQERVRGANRFRLPALAHEECLTGFTAWQATIFPTPLAWGASFDPALVKEMASAIGASMKSVGIHQGLAPVLDVVRDPRWGRTEESIGEDPYLVATVGTAYVQGLEEAGIVSTLKHFAGYSASRGARNHAPVSIGPRELADVLLPPFEMALRDGGARSVMAAYNDIDGVPAHAHRRLLTELLREDWQFTGTVVSDYFGVSFLETAHQLVDSPAGAAALALAAGVDVELPAVRCLGSGPLDEELVDRAALRVLTQKCELGLLDPDWTPPAAPSAPVDLDPPHMRVLARRLAEESVVLLSNDRTLPLAPEARRIAVLGPLADDPAAMLGCYTFPRHVLLDHPEVPTGVAVPTLLEALRAELPDVEFVDDPVAAELCVVAVGDRSGLFGRGTSGEGCDAADLELPDGQGALLDKALASGTPVVLVVLSGRPYALGRWADRCGAVVQAFFPGEEGGPAVAGVLSGRVNPSGRLPVSVPRDPAGQPWTYLAPPLGQRGEASSLDPTPLFPFGHGLSYTTYDWQEPTVDADAFPTDGETTLRLTVRNTGKRPGAELVQLYLHDPVGKVARPVARLVGYARVPLEAGESAEVHFTFPADLAAYTGPDGNRIVEPGELELRLAASCAEGDVRHAVPVTLTGPERVVGRERRMRCEVRVK</sequence>
<gene>
    <name evidence="6" type="ORF">GCM10010094_65050</name>
</gene>
<keyword evidence="3" id="KW-0119">Carbohydrate metabolism</keyword>
<name>A0A917VKS2_9ACTN</name>
<dbReference type="Gene3D" id="3.40.50.1700">
    <property type="entry name" value="Glycoside hydrolase family 3 C-terminal domain"/>
    <property type="match status" value="1"/>
</dbReference>
<dbReference type="EMBL" id="BMPQ01000021">
    <property type="protein sequence ID" value="GGK95064.1"/>
    <property type="molecule type" value="Genomic_DNA"/>
</dbReference>
<dbReference type="SMART" id="SM01217">
    <property type="entry name" value="Fn3_like"/>
    <property type="match status" value="1"/>
</dbReference>
<dbReference type="SUPFAM" id="SSF52279">
    <property type="entry name" value="Beta-D-glucan exohydrolase, C-terminal domain"/>
    <property type="match status" value="1"/>
</dbReference>
<feature type="domain" description="Fibronectin type III-like" evidence="5">
    <location>
        <begin position="640"/>
        <end position="709"/>
    </location>
</feature>
<dbReference type="InterPro" id="IPR002772">
    <property type="entry name" value="Glyco_hydro_3_C"/>
</dbReference>
<dbReference type="InterPro" id="IPR026891">
    <property type="entry name" value="Fn3-like"/>
</dbReference>
<dbReference type="AlphaFoldDB" id="A0A917VKS2"/>
<dbReference type="InterPro" id="IPR050288">
    <property type="entry name" value="Cellulose_deg_GH3"/>
</dbReference>
<dbReference type="Pfam" id="PF00933">
    <property type="entry name" value="Glyco_hydro_3"/>
    <property type="match status" value="1"/>
</dbReference>
<protein>
    <submittedName>
        <fullName evidence="6">Beta-glucosidase</fullName>
    </submittedName>
</protein>
<dbReference type="Pfam" id="PF01915">
    <property type="entry name" value="Glyco_hydro_3_C"/>
    <property type="match status" value="1"/>
</dbReference>
<evidence type="ECO:0000256" key="2">
    <source>
        <dbReference type="ARBA" id="ARBA00022801"/>
    </source>
</evidence>
<dbReference type="GO" id="GO:0005975">
    <property type="term" value="P:carbohydrate metabolic process"/>
    <property type="evidence" value="ECO:0007669"/>
    <property type="project" value="InterPro"/>
</dbReference>
<dbReference type="Gene3D" id="2.60.40.10">
    <property type="entry name" value="Immunoglobulins"/>
    <property type="match status" value="1"/>
</dbReference>
<keyword evidence="7" id="KW-1185">Reference proteome</keyword>
<dbReference type="Proteomes" id="UP000637788">
    <property type="component" value="Unassembled WGS sequence"/>
</dbReference>
<dbReference type="RefSeq" id="WP_189325344.1">
    <property type="nucleotide sequence ID" value="NZ_BMPQ01000021.1"/>
</dbReference>
<evidence type="ECO:0000256" key="4">
    <source>
        <dbReference type="RuleBase" id="RU361161"/>
    </source>
</evidence>
<dbReference type="InterPro" id="IPR013783">
    <property type="entry name" value="Ig-like_fold"/>
</dbReference>
<keyword evidence="4" id="KW-0326">Glycosidase</keyword>
<proteinExistence type="inferred from homology"/>
<dbReference type="InterPro" id="IPR001764">
    <property type="entry name" value="Glyco_hydro_3_N"/>
</dbReference>
<organism evidence="6 7">
    <name type="scientific">Streptomyces flaveus</name>
    <dbReference type="NCBI Taxonomy" id="66370"/>
    <lineage>
        <taxon>Bacteria</taxon>
        <taxon>Bacillati</taxon>
        <taxon>Actinomycetota</taxon>
        <taxon>Actinomycetes</taxon>
        <taxon>Kitasatosporales</taxon>
        <taxon>Streptomycetaceae</taxon>
        <taxon>Streptomyces</taxon>
        <taxon>Streptomyces aurantiacus group</taxon>
    </lineage>
</organism>
<comment type="similarity">
    <text evidence="1 4">Belongs to the glycosyl hydrolase 3 family.</text>
</comment>
<evidence type="ECO:0000313" key="6">
    <source>
        <dbReference type="EMBL" id="GGK95064.1"/>
    </source>
</evidence>
<dbReference type="PROSITE" id="PS00775">
    <property type="entry name" value="GLYCOSYL_HYDROL_F3"/>
    <property type="match status" value="1"/>
</dbReference>
<reference evidence="6" key="2">
    <citation type="submission" date="2020-09" db="EMBL/GenBank/DDBJ databases">
        <authorList>
            <person name="Sun Q."/>
            <person name="Ohkuma M."/>
        </authorList>
    </citation>
    <scope>NUCLEOTIDE SEQUENCE</scope>
    <source>
        <strain evidence="6">JCM 3035</strain>
    </source>
</reference>
<dbReference type="GO" id="GO:0004553">
    <property type="term" value="F:hydrolase activity, hydrolyzing O-glycosyl compounds"/>
    <property type="evidence" value="ECO:0007669"/>
    <property type="project" value="InterPro"/>
</dbReference>
<accession>A0A917VKS2</accession>
<evidence type="ECO:0000256" key="1">
    <source>
        <dbReference type="ARBA" id="ARBA00005336"/>
    </source>
</evidence>
<dbReference type="InterPro" id="IPR017853">
    <property type="entry name" value="GH"/>
</dbReference>
<dbReference type="Gene3D" id="3.20.20.300">
    <property type="entry name" value="Glycoside hydrolase, family 3, N-terminal domain"/>
    <property type="match status" value="1"/>
</dbReference>
<evidence type="ECO:0000313" key="7">
    <source>
        <dbReference type="Proteomes" id="UP000637788"/>
    </source>
</evidence>
<dbReference type="InterPro" id="IPR019800">
    <property type="entry name" value="Glyco_hydro_3_AS"/>
</dbReference>
<dbReference type="InterPro" id="IPR036881">
    <property type="entry name" value="Glyco_hydro_3_C_sf"/>
</dbReference>
<keyword evidence="2 4" id="KW-0378">Hydrolase</keyword>
<dbReference type="PANTHER" id="PTHR42715">
    <property type="entry name" value="BETA-GLUCOSIDASE"/>
    <property type="match status" value="1"/>
</dbReference>
<dbReference type="Pfam" id="PF14310">
    <property type="entry name" value="Fn3-like"/>
    <property type="match status" value="1"/>
</dbReference>
<dbReference type="SUPFAM" id="SSF51445">
    <property type="entry name" value="(Trans)glycosidases"/>
    <property type="match status" value="1"/>
</dbReference>
<reference evidence="6" key="1">
    <citation type="journal article" date="2014" name="Int. J. Syst. Evol. Microbiol.">
        <title>Complete genome sequence of Corynebacterium casei LMG S-19264T (=DSM 44701T), isolated from a smear-ripened cheese.</title>
        <authorList>
            <consortium name="US DOE Joint Genome Institute (JGI-PGF)"/>
            <person name="Walter F."/>
            <person name="Albersmeier A."/>
            <person name="Kalinowski J."/>
            <person name="Ruckert C."/>
        </authorList>
    </citation>
    <scope>NUCLEOTIDE SEQUENCE</scope>
    <source>
        <strain evidence="6">JCM 3035</strain>
    </source>
</reference>
<evidence type="ECO:0000256" key="3">
    <source>
        <dbReference type="ARBA" id="ARBA00023277"/>
    </source>
</evidence>
<evidence type="ECO:0000259" key="5">
    <source>
        <dbReference type="SMART" id="SM01217"/>
    </source>
</evidence>
<dbReference type="PANTHER" id="PTHR42715:SF10">
    <property type="entry name" value="BETA-GLUCOSIDASE"/>
    <property type="match status" value="1"/>
</dbReference>
<comment type="caution">
    <text evidence="6">The sequence shown here is derived from an EMBL/GenBank/DDBJ whole genome shotgun (WGS) entry which is preliminary data.</text>
</comment>
<dbReference type="InterPro" id="IPR036962">
    <property type="entry name" value="Glyco_hydro_3_N_sf"/>
</dbReference>